<dbReference type="PROSITE" id="PS00108">
    <property type="entry name" value="PROTEIN_KINASE_ST"/>
    <property type="match status" value="1"/>
</dbReference>
<dbReference type="InterPro" id="IPR000719">
    <property type="entry name" value="Prot_kinase_dom"/>
</dbReference>
<dbReference type="Gene3D" id="1.10.510.10">
    <property type="entry name" value="Transferase(Phosphotransferase) domain 1"/>
    <property type="match status" value="1"/>
</dbReference>
<proteinExistence type="predicted"/>
<organism evidence="4">
    <name type="scientific">Arcella intermedia</name>
    <dbReference type="NCBI Taxonomy" id="1963864"/>
    <lineage>
        <taxon>Eukaryota</taxon>
        <taxon>Amoebozoa</taxon>
        <taxon>Tubulinea</taxon>
        <taxon>Elardia</taxon>
        <taxon>Arcellinida</taxon>
        <taxon>Sphaerothecina</taxon>
        <taxon>Arcellidae</taxon>
        <taxon>Arcella</taxon>
    </lineage>
</organism>
<dbReference type="PIRSF" id="PIRSF000654">
    <property type="entry name" value="Integrin-linked_kinase"/>
    <property type="match status" value="1"/>
</dbReference>
<dbReference type="InterPro" id="IPR051681">
    <property type="entry name" value="Ser/Thr_Kinases-Pseudokinases"/>
</dbReference>
<keyword evidence="2" id="KW-0067">ATP-binding</keyword>
<sequence length="254" mass="29361">MRAEWNQQDIALKIIANHSGTFGISSLRKILSEINILRKINHPRCISLLACYRNELSSNFYLISPYYSQGSLHHLLYKENKILNKENFCLLLKDICEGLIYLHHLDILHMDLKPQNILIDGKKEYRAIITDFGISKIKRETKSSSSQAGVVKGTFTYLAPDSPNYSNKSDIFSLAVIMWEIHYHKVPYEDDLDFKMDASKFFSDVKNGKRLPFNGLISTTLRNIISLCWSKDPAERPDAKQLKQLIETYEQENN</sequence>
<evidence type="ECO:0000256" key="2">
    <source>
        <dbReference type="ARBA" id="ARBA00022840"/>
    </source>
</evidence>
<name>A0A6B2LEB3_9EUKA</name>
<reference evidence="4" key="1">
    <citation type="journal article" date="2020" name="J. Eukaryot. Microbiol.">
        <title>De novo Sequencing, Assembly and Annotation of the Transcriptome for the Free-Living Testate Amoeba Arcella intermedia.</title>
        <authorList>
            <person name="Ribeiro G.M."/>
            <person name="Porfirio-Sousa A.L."/>
            <person name="Maurer-Alcala X.X."/>
            <person name="Katz L.A."/>
            <person name="Lahr D.J.G."/>
        </authorList>
    </citation>
    <scope>NUCLEOTIDE SEQUENCE</scope>
</reference>
<dbReference type="InterPro" id="IPR008271">
    <property type="entry name" value="Ser/Thr_kinase_AS"/>
</dbReference>
<keyword evidence="1" id="KW-0547">Nucleotide-binding</keyword>
<dbReference type="InterPro" id="IPR011009">
    <property type="entry name" value="Kinase-like_dom_sf"/>
</dbReference>
<dbReference type="AlphaFoldDB" id="A0A6B2LEB3"/>
<dbReference type="GO" id="GO:0004674">
    <property type="term" value="F:protein serine/threonine kinase activity"/>
    <property type="evidence" value="ECO:0007669"/>
    <property type="project" value="TreeGrafter"/>
</dbReference>
<dbReference type="EMBL" id="GIBP01006346">
    <property type="protein sequence ID" value="NDV35315.1"/>
    <property type="molecule type" value="Transcribed_RNA"/>
</dbReference>
<dbReference type="PANTHER" id="PTHR44329">
    <property type="entry name" value="SERINE/THREONINE-PROTEIN KINASE TNNI3K-RELATED"/>
    <property type="match status" value="1"/>
</dbReference>
<dbReference type="SUPFAM" id="SSF56112">
    <property type="entry name" value="Protein kinase-like (PK-like)"/>
    <property type="match status" value="1"/>
</dbReference>
<protein>
    <recommendedName>
        <fullName evidence="3">Protein kinase domain-containing protein</fullName>
    </recommendedName>
</protein>
<dbReference type="GO" id="GO:0005524">
    <property type="term" value="F:ATP binding"/>
    <property type="evidence" value="ECO:0007669"/>
    <property type="project" value="UniProtKB-KW"/>
</dbReference>
<dbReference type="PROSITE" id="PS50011">
    <property type="entry name" value="PROTEIN_KINASE_DOM"/>
    <property type="match status" value="1"/>
</dbReference>
<dbReference type="SMART" id="SM00220">
    <property type="entry name" value="S_TKc"/>
    <property type="match status" value="1"/>
</dbReference>
<evidence type="ECO:0000256" key="1">
    <source>
        <dbReference type="ARBA" id="ARBA00022741"/>
    </source>
</evidence>
<dbReference type="Pfam" id="PF00069">
    <property type="entry name" value="Pkinase"/>
    <property type="match status" value="1"/>
</dbReference>
<feature type="domain" description="Protein kinase" evidence="3">
    <location>
        <begin position="1"/>
        <end position="250"/>
    </location>
</feature>
<evidence type="ECO:0000313" key="4">
    <source>
        <dbReference type="EMBL" id="NDV35315.1"/>
    </source>
</evidence>
<evidence type="ECO:0000259" key="3">
    <source>
        <dbReference type="PROSITE" id="PS50011"/>
    </source>
</evidence>
<accession>A0A6B2LEB3</accession>